<sequence>MNEDSCNGCPPVPPEIVSWLSHVLASTNGICYAPSMGHQTPLIVTLDEIRNAKDLCPRSMGGWKILVINPSTILKVGPMVRMGEAEALCLVRERTSVPVPKVFNAYTIGGVGFLVMEKVPGIPLLQGFIQEWRQIDGPLFGSVDGGPCEDVFFKHSWVAKFR</sequence>
<evidence type="ECO:0000313" key="1">
    <source>
        <dbReference type="EMBL" id="GIJ83257.1"/>
    </source>
</evidence>
<keyword evidence="2" id="KW-1185">Reference proteome</keyword>
<dbReference type="Proteomes" id="UP001043456">
    <property type="component" value="Unassembled WGS sequence"/>
</dbReference>
<dbReference type="EMBL" id="BHVY01000002">
    <property type="protein sequence ID" value="GIJ83257.1"/>
    <property type="molecule type" value="Genomic_DNA"/>
</dbReference>
<dbReference type="AlphaFoldDB" id="A0A9P3EQZ3"/>
<reference evidence="1 2" key="1">
    <citation type="submission" date="2018-10" db="EMBL/GenBank/DDBJ databases">
        <title>Pan-genome distribution and transcriptional activeness of fungal secondary metabolism genes in Aspergillus section Fumigati.</title>
        <authorList>
            <person name="Takahashi H."/>
            <person name="Umemura M."/>
            <person name="Ninomiya A."/>
            <person name="Kusuya Y."/>
            <person name="Urayama S."/>
            <person name="Shimizu M."/>
            <person name="Watanabe A."/>
            <person name="Kamei K."/>
            <person name="Yaguchi T."/>
            <person name="Hagiwara D."/>
        </authorList>
    </citation>
    <scope>NUCLEOTIDE SEQUENCE [LARGE SCALE GENOMIC DNA]</scope>
    <source>
        <strain evidence="1 2">IFM 55266</strain>
    </source>
</reference>
<gene>
    <name evidence="1" type="ORF">Asppvi_002076</name>
</gene>
<dbReference type="InterPro" id="IPR011009">
    <property type="entry name" value="Kinase-like_dom_sf"/>
</dbReference>
<dbReference type="OrthoDB" id="8300194at2759"/>
<dbReference type="SUPFAM" id="SSF56112">
    <property type="entry name" value="Protein kinase-like (PK-like)"/>
    <property type="match status" value="1"/>
</dbReference>
<dbReference type="RefSeq" id="XP_043154004.1">
    <property type="nucleotide sequence ID" value="XM_043298069.1"/>
</dbReference>
<accession>A0A9P3EQZ3</accession>
<evidence type="ECO:0000313" key="2">
    <source>
        <dbReference type="Proteomes" id="UP001043456"/>
    </source>
</evidence>
<protein>
    <submittedName>
        <fullName evidence="1">Uncharacterized protein</fullName>
    </submittedName>
</protein>
<dbReference type="GeneID" id="67000688"/>
<proteinExistence type="predicted"/>
<comment type="caution">
    <text evidence="1">The sequence shown here is derived from an EMBL/GenBank/DDBJ whole genome shotgun (WGS) entry which is preliminary data.</text>
</comment>
<organism evidence="1 2">
    <name type="scientific">Aspergillus pseudoviridinutans</name>
    <dbReference type="NCBI Taxonomy" id="1517512"/>
    <lineage>
        <taxon>Eukaryota</taxon>
        <taxon>Fungi</taxon>
        <taxon>Dikarya</taxon>
        <taxon>Ascomycota</taxon>
        <taxon>Pezizomycotina</taxon>
        <taxon>Eurotiomycetes</taxon>
        <taxon>Eurotiomycetidae</taxon>
        <taxon>Eurotiales</taxon>
        <taxon>Aspergillaceae</taxon>
        <taxon>Aspergillus</taxon>
        <taxon>Aspergillus subgen. Fumigati</taxon>
    </lineage>
</organism>
<name>A0A9P3EQZ3_9EURO</name>